<evidence type="ECO:0000313" key="3">
    <source>
        <dbReference type="EMBL" id="CAD7242183.1"/>
    </source>
</evidence>
<reference evidence="3" key="1">
    <citation type="submission" date="2020-11" db="EMBL/GenBank/DDBJ databases">
        <authorList>
            <person name="Tran Van P."/>
        </authorList>
    </citation>
    <scope>NUCLEOTIDE SEQUENCE</scope>
</reference>
<dbReference type="PANTHER" id="PTHR43115">
    <property type="entry name" value="DEHYDROGENASE/REDUCTASE SDR FAMILY MEMBER 11"/>
    <property type="match status" value="1"/>
</dbReference>
<dbReference type="Gene3D" id="3.40.50.720">
    <property type="entry name" value="NAD(P)-binding Rossmann-like Domain"/>
    <property type="match status" value="1"/>
</dbReference>
<dbReference type="Proteomes" id="UP000677054">
    <property type="component" value="Unassembled WGS sequence"/>
</dbReference>
<dbReference type="InterPro" id="IPR002347">
    <property type="entry name" value="SDR_fam"/>
</dbReference>
<dbReference type="PRINTS" id="PR00081">
    <property type="entry name" value="GDHRDH"/>
</dbReference>
<dbReference type="InterPro" id="IPR036291">
    <property type="entry name" value="NAD(P)-bd_dom_sf"/>
</dbReference>
<keyword evidence="4" id="KW-1185">Reference proteome</keyword>
<name>A0A7R8X7T9_9CRUS</name>
<proteinExistence type="inferred from homology"/>
<protein>
    <recommendedName>
        <fullName evidence="5">Dehydrogenase/reductase SDR family member 11</fullName>
    </recommendedName>
</protein>
<gene>
    <name evidence="3" type="ORF">DSTB1V02_LOCUS2154</name>
</gene>
<dbReference type="Pfam" id="PF00106">
    <property type="entry name" value="adh_short"/>
    <property type="match status" value="1"/>
</dbReference>
<dbReference type="OrthoDB" id="6136459at2759"/>
<accession>A0A7R8X7T9</accession>
<evidence type="ECO:0000256" key="2">
    <source>
        <dbReference type="ARBA" id="ARBA00023002"/>
    </source>
</evidence>
<dbReference type="AlphaFoldDB" id="A0A7R8X7T9"/>
<evidence type="ECO:0008006" key="5">
    <source>
        <dbReference type="Google" id="ProtNLM"/>
    </source>
</evidence>
<dbReference type="SUPFAM" id="SSF51735">
    <property type="entry name" value="NAD(P)-binding Rossmann-fold domains"/>
    <property type="match status" value="1"/>
</dbReference>
<sequence length="133" mass="14972">MFVSEGTVEEWRHMCDMNFVALCLCAKLAVQSMRKLNVDDGHIININSISGHRVPPTRVVHFYSGKEFAVGAITEGLRREPRDLKSHIRATKIRPGLVETEMAYVVDPERAKTLYCSIKTLQADDIADAIIFP</sequence>
<dbReference type="GO" id="GO:0016491">
    <property type="term" value="F:oxidoreductase activity"/>
    <property type="evidence" value="ECO:0007669"/>
    <property type="project" value="UniProtKB-KW"/>
</dbReference>
<evidence type="ECO:0000256" key="1">
    <source>
        <dbReference type="ARBA" id="ARBA00006484"/>
    </source>
</evidence>
<comment type="similarity">
    <text evidence="1">Belongs to the short-chain dehydrogenases/reductases (SDR) family.</text>
</comment>
<dbReference type="EMBL" id="CAJPEV010000228">
    <property type="protein sequence ID" value="CAG0882678.1"/>
    <property type="molecule type" value="Genomic_DNA"/>
</dbReference>
<keyword evidence="2" id="KW-0560">Oxidoreductase</keyword>
<evidence type="ECO:0000313" key="4">
    <source>
        <dbReference type="Proteomes" id="UP000677054"/>
    </source>
</evidence>
<dbReference type="EMBL" id="LR899745">
    <property type="protein sequence ID" value="CAD7242183.1"/>
    <property type="molecule type" value="Genomic_DNA"/>
</dbReference>
<dbReference type="PANTHER" id="PTHR43115:SF4">
    <property type="entry name" value="DEHYDROGENASE_REDUCTASE SDR FAMILY MEMBER 11"/>
    <property type="match status" value="1"/>
</dbReference>
<organism evidence="3">
    <name type="scientific">Darwinula stevensoni</name>
    <dbReference type="NCBI Taxonomy" id="69355"/>
    <lineage>
        <taxon>Eukaryota</taxon>
        <taxon>Metazoa</taxon>
        <taxon>Ecdysozoa</taxon>
        <taxon>Arthropoda</taxon>
        <taxon>Crustacea</taxon>
        <taxon>Oligostraca</taxon>
        <taxon>Ostracoda</taxon>
        <taxon>Podocopa</taxon>
        <taxon>Podocopida</taxon>
        <taxon>Darwinulocopina</taxon>
        <taxon>Darwinuloidea</taxon>
        <taxon>Darwinulidae</taxon>
        <taxon>Darwinula</taxon>
    </lineage>
</organism>